<dbReference type="InterPro" id="IPR045860">
    <property type="entry name" value="Snake_toxin-like_sf"/>
</dbReference>
<dbReference type="RefSeq" id="XP_021010544.1">
    <property type="nucleotide sequence ID" value="XM_021154885.1"/>
</dbReference>
<keyword evidence="8" id="KW-1185">Reference proteome</keyword>
<feature type="domain" description="UPAR/Ly6" evidence="7">
    <location>
        <begin position="702"/>
        <end position="773"/>
    </location>
</feature>
<feature type="chain" id="PRO_5027938076" evidence="6">
    <location>
        <begin position="22"/>
        <end position="817"/>
    </location>
</feature>
<feature type="domain" description="UPAR/Ly6" evidence="7">
    <location>
        <begin position="614"/>
        <end position="681"/>
    </location>
</feature>
<dbReference type="CDD" id="cd23624">
    <property type="entry name" value="TFP_LU_ECD_CD177_rpt3"/>
    <property type="match status" value="1"/>
</dbReference>
<dbReference type="Proteomes" id="UP000515126">
    <property type="component" value="Unplaced"/>
</dbReference>
<dbReference type="GeneID" id="110288570"/>
<dbReference type="CDD" id="cd23637">
    <property type="entry name" value="TFP_LU_ECD_CD177_rpt4"/>
    <property type="match status" value="1"/>
</dbReference>
<evidence type="ECO:0000256" key="1">
    <source>
        <dbReference type="ARBA" id="ARBA00004236"/>
    </source>
</evidence>
<dbReference type="PANTHER" id="PTHR16529">
    <property type="entry name" value="CD177 ANTIGEN"/>
    <property type="match status" value="1"/>
</dbReference>
<evidence type="ECO:0000313" key="8">
    <source>
        <dbReference type="Proteomes" id="UP000515126"/>
    </source>
</evidence>
<feature type="domain" description="UPAR/Ly6" evidence="7">
    <location>
        <begin position="427"/>
        <end position="490"/>
    </location>
</feature>
<evidence type="ECO:0000313" key="9">
    <source>
        <dbReference type="RefSeq" id="XP_021010544.1"/>
    </source>
</evidence>
<evidence type="ECO:0000256" key="4">
    <source>
        <dbReference type="ARBA" id="ARBA00023136"/>
    </source>
</evidence>
<dbReference type="KEGG" id="mcal:110288570"/>
<evidence type="ECO:0000259" key="7">
    <source>
        <dbReference type="Pfam" id="PF00021"/>
    </source>
</evidence>
<keyword evidence="2" id="KW-1003">Cell membrane</keyword>
<evidence type="ECO:0000256" key="3">
    <source>
        <dbReference type="ARBA" id="ARBA00022729"/>
    </source>
</evidence>
<dbReference type="CDD" id="cd23636">
    <property type="entry name" value="TFP_LU_ECD_CD177_rpt2"/>
    <property type="match status" value="3"/>
</dbReference>
<evidence type="ECO:0000256" key="6">
    <source>
        <dbReference type="SAM" id="SignalP"/>
    </source>
</evidence>
<organism evidence="8 9">
    <name type="scientific">Mus caroli</name>
    <name type="common">Ryukyu mouse</name>
    <name type="synonym">Ricefield mouse</name>
    <dbReference type="NCBI Taxonomy" id="10089"/>
    <lineage>
        <taxon>Eukaryota</taxon>
        <taxon>Metazoa</taxon>
        <taxon>Chordata</taxon>
        <taxon>Craniata</taxon>
        <taxon>Vertebrata</taxon>
        <taxon>Euteleostomi</taxon>
        <taxon>Mammalia</taxon>
        <taxon>Eutheria</taxon>
        <taxon>Euarchontoglires</taxon>
        <taxon>Glires</taxon>
        <taxon>Rodentia</taxon>
        <taxon>Myomorpha</taxon>
        <taxon>Muroidea</taxon>
        <taxon>Muridae</taxon>
        <taxon>Murinae</taxon>
        <taxon>Mus</taxon>
        <taxon>Mus</taxon>
    </lineage>
</organism>
<dbReference type="InterPro" id="IPR051899">
    <property type="entry name" value="Fert-Immune_med_protein"/>
</dbReference>
<feature type="domain" description="UPAR/Ly6" evidence="7">
    <location>
        <begin position="131"/>
        <end position="204"/>
    </location>
</feature>
<feature type="signal peptide" evidence="6">
    <location>
        <begin position="1"/>
        <end position="21"/>
    </location>
</feature>
<proteinExistence type="predicted"/>
<protein>
    <submittedName>
        <fullName evidence="9">CD177 antigen</fullName>
    </submittedName>
</protein>
<dbReference type="GO" id="GO:0043315">
    <property type="term" value="P:positive regulation of neutrophil degranulation"/>
    <property type="evidence" value="ECO:0007669"/>
    <property type="project" value="TreeGrafter"/>
</dbReference>
<keyword evidence="3 6" id="KW-0732">Signal</keyword>
<feature type="domain" description="UPAR/Ly6" evidence="7">
    <location>
        <begin position="508"/>
        <end position="582"/>
    </location>
</feature>
<evidence type="ECO:0000256" key="2">
    <source>
        <dbReference type="ARBA" id="ARBA00022475"/>
    </source>
</evidence>
<comment type="subcellular location">
    <subcellularLocation>
        <location evidence="1">Cell membrane</location>
    </subcellularLocation>
</comment>
<dbReference type="GO" id="GO:0098742">
    <property type="term" value="P:cell-cell adhesion via plasma-membrane adhesion molecules"/>
    <property type="evidence" value="ECO:0007669"/>
    <property type="project" value="TreeGrafter"/>
</dbReference>
<dbReference type="GO" id="GO:0007159">
    <property type="term" value="P:leukocyte cell-cell adhesion"/>
    <property type="evidence" value="ECO:0007669"/>
    <property type="project" value="TreeGrafter"/>
</dbReference>
<keyword evidence="4" id="KW-0472">Membrane</keyword>
<dbReference type="GO" id="GO:2001044">
    <property type="term" value="P:regulation of integrin-mediated signaling pathway"/>
    <property type="evidence" value="ECO:0007669"/>
    <property type="project" value="TreeGrafter"/>
</dbReference>
<keyword evidence="5" id="KW-0325">Glycoprotein</keyword>
<dbReference type="AlphaFoldDB" id="A0A6P5P6P5"/>
<dbReference type="SUPFAM" id="SSF57302">
    <property type="entry name" value="Snake toxin-like"/>
    <property type="match status" value="2"/>
</dbReference>
<dbReference type="InterPro" id="IPR016054">
    <property type="entry name" value="LY6_UPA_recep-like"/>
</dbReference>
<dbReference type="CDD" id="cd23623">
    <property type="entry name" value="TFP_LU_ECD_CD177_rpt1"/>
    <property type="match status" value="3"/>
</dbReference>
<dbReference type="Pfam" id="PF00021">
    <property type="entry name" value="UPAR_LY6"/>
    <property type="match status" value="7"/>
</dbReference>
<dbReference type="GO" id="GO:0044853">
    <property type="term" value="C:plasma membrane raft"/>
    <property type="evidence" value="ECO:0007669"/>
    <property type="project" value="TreeGrafter"/>
</dbReference>
<evidence type="ECO:0000256" key="5">
    <source>
        <dbReference type="ARBA" id="ARBA00023180"/>
    </source>
</evidence>
<accession>A0A6P5P6P5</accession>
<sequence length="817" mass="87304">MNPIPVLTLLGVTILLPCVPALTCQKSEAQAVRNVAELPLRWWGAGEKTCEVGEGCQDLIMLLYNGPKVNLVIIKGCTKVEDQEPQVIWLRTGPGLSVVSYTHVCRHGDLCNDVNSTKILEDLPTPTVPGSLRCPLCLSNDSCENAPEQLCPAGSTHCYDGVLRLRGDGIRTNLKVQGCMSQPDCNLLNGTQAIGTLYMSENCDLIGPQAVDCNSGRLETVRNVSDLHLSWTTGWQTCEAGEGCYETVMLIQNGHEFHMVLTKGCTRDMNKKAQLTKHRTGPGISIVSYVHVCRDKDFCNDLSSTDTLWTPPPDTVLGTLRCRHCLSTRSCASASEQVCPVGSTHCYSGVLSLRGGGVISDLKVQGCISQSQPGCNLLNGTQTIGPMDVREDCGRQLDALKCQHGTLKTVKDISELPLQWTAGQKICNVGEGCQDTLMMIENGEQVNLVLTKGCTTAKDQEAKVTEHRTGPGLSVTSYTRVCREKDSCNDLSTTAPLWAPPPVTAPGTTRCPLCFSEQACENAPEQVCPAGSTHCYSGVLSLRGGGIISDLKVQGCMSQPGCNLLKGTQTIGPMDVSERCSPLSDTTELSCYRGVMFELGNDFAKKPVKWTAPGSQVCAPDEICQETLLLIDVGKQSAFLGSKGCSSPGAQDNIGVSIFSRLPGMLVASYTKFCSSHLCNGADSSSVLLSILPRPDVPPPGDVQCPMCVELFGSCRSTDSVTCPKGATHCYKGDIALQGGGLTTRVSIQGCMAPPIKPLLGDSKTIGIFSAEEISDYQHDDDVTSAPSLAWTLRLSAWMLGLLALLSSLYAGICPLC</sequence>
<dbReference type="PANTHER" id="PTHR16529:SF8">
    <property type="entry name" value="CD177 ANTIGEN"/>
    <property type="match status" value="1"/>
</dbReference>
<feature type="domain" description="UPAR/Ly6" evidence="7">
    <location>
        <begin position="319"/>
        <end position="396"/>
    </location>
</feature>
<reference evidence="9" key="1">
    <citation type="submission" date="2025-08" db="UniProtKB">
        <authorList>
            <consortium name="RefSeq"/>
        </authorList>
    </citation>
    <scope>IDENTIFICATION</scope>
</reference>
<name>A0A6P5P6P5_MUSCR</name>
<dbReference type="GO" id="GO:0045217">
    <property type="term" value="P:cell-cell junction maintenance"/>
    <property type="evidence" value="ECO:0007669"/>
    <property type="project" value="TreeGrafter"/>
</dbReference>
<feature type="domain" description="UPAR/Ly6" evidence="7">
    <location>
        <begin position="237"/>
        <end position="301"/>
    </location>
</feature>
<gene>
    <name evidence="9" type="primary">LOC110288570</name>
</gene>